<dbReference type="PANTHER" id="PTHR43547:SF2">
    <property type="entry name" value="HYBRID SIGNAL TRANSDUCTION HISTIDINE KINASE C"/>
    <property type="match status" value="1"/>
</dbReference>
<keyword evidence="1" id="KW-0597">Phosphoprotein</keyword>
<protein>
    <recommendedName>
        <fullName evidence="2">Histidine kinase domain-containing protein</fullName>
    </recommendedName>
</protein>
<dbReference type="InterPro" id="IPR003594">
    <property type="entry name" value="HATPase_dom"/>
</dbReference>
<evidence type="ECO:0000256" key="1">
    <source>
        <dbReference type="ARBA" id="ARBA00022553"/>
    </source>
</evidence>
<dbReference type="EMBL" id="UINC01041521">
    <property type="protein sequence ID" value="SVB42900.1"/>
    <property type="molecule type" value="Genomic_DNA"/>
</dbReference>
<dbReference type="PANTHER" id="PTHR43547">
    <property type="entry name" value="TWO-COMPONENT HISTIDINE KINASE"/>
    <property type="match status" value="1"/>
</dbReference>
<reference evidence="3" key="1">
    <citation type="submission" date="2018-05" db="EMBL/GenBank/DDBJ databases">
        <authorList>
            <person name="Lanie J.A."/>
            <person name="Ng W.-L."/>
            <person name="Kazmierczak K.M."/>
            <person name="Andrzejewski T.M."/>
            <person name="Davidsen T.M."/>
            <person name="Wayne K.J."/>
            <person name="Tettelin H."/>
            <person name="Glass J.I."/>
            <person name="Rusch D."/>
            <person name="Podicherti R."/>
            <person name="Tsui H.-C.T."/>
            <person name="Winkler M.E."/>
        </authorList>
    </citation>
    <scope>NUCLEOTIDE SEQUENCE</scope>
</reference>
<dbReference type="SUPFAM" id="SSF55874">
    <property type="entry name" value="ATPase domain of HSP90 chaperone/DNA topoisomerase II/histidine kinase"/>
    <property type="match status" value="1"/>
</dbReference>
<dbReference type="SMART" id="SM00387">
    <property type="entry name" value="HATPase_c"/>
    <property type="match status" value="1"/>
</dbReference>
<feature type="non-terminal residue" evidence="3">
    <location>
        <position position="1"/>
    </location>
</feature>
<gene>
    <name evidence="3" type="ORF">METZ01_LOCUS195754</name>
</gene>
<dbReference type="InterPro" id="IPR005467">
    <property type="entry name" value="His_kinase_dom"/>
</dbReference>
<feature type="domain" description="Histidine kinase" evidence="2">
    <location>
        <begin position="1"/>
        <end position="184"/>
    </location>
</feature>
<name>A0A382DWS7_9ZZZZ</name>
<sequence>DVERIERLITDYSQMLKDEASLSRAKMTKIDVANVVDSVVEDFNSDLLNSNKNIKIYVNNSNLNGSKLNVLGVESKLEQIIANLLDNAVSFSPSNSKISVICNIKKKDAQLIIEDEGPGFNEKNIDQVFNRFYSNRPEKFGEHSGLGLNIVKNIIELHGGSILASNQSGNKKGARIEILLPIYK</sequence>
<accession>A0A382DWS7</accession>
<dbReference type="PRINTS" id="PR00344">
    <property type="entry name" value="BCTRLSENSOR"/>
</dbReference>
<dbReference type="PROSITE" id="PS50109">
    <property type="entry name" value="HIS_KIN"/>
    <property type="match status" value="1"/>
</dbReference>
<evidence type="ECO:0000313" key="3">
    <source>
        <dbReference type="EMBL" id="SVB42900.1"/>
    </source>
</evidence>
<dbReference type="Pfam" id="PF02518">
    <property type="entry name" value="HATPase_c"/>
    <property type="match status" value="1"/>
</dbReference>
<proteinExistence type="predicted"/>
<dbReference type="Gene3D" id="3.30.565.10">
    <property type="entry name" value="Histidine kinase-like ATPase, C-terminal domain"/>
    <property type="match status" value="1"/>
</dbReference>
<organism evidence="3">
    <name type="scientific">marine metagenome</name>
    <dbReference type="NCBI Taxonomy" id="408172"/>
    <lineage>
        <taxon>unclassified sequences</taxon>
        <taxon>metagenomes</taxon>
        <taxon>ecological metagenomes</taxon>
    </lineage>
</organism>
<dbReference type="GO" id="GO:0000155">
    <property type="term" value="F:phosphorelay sensor kinase activity"/>
    <property type="evidence" value="ECO:0007669"/>
    <property type="project" value="TreeGrafter"/>
</dbReference>
<dbReference type="AlphaFoldDB" id="A0A382DWS7"/>
<dbReference type="InterPro" id="IPR004358">
    <property type="entry name" value="Sig_transdc_His_kin-like_C"/>
</dbReference>
<dbReference type="InterPro" id="IPR036890">
    <property type="entry name" value="HATPase_C_sf"/>
</dbReference>
<evidence type="ECO:0000259" key="2">
    <source>
        <dbReference type="PROSITE" id="PS50109"/>
    </source>
</evidence>